<sequence length="91" mass="9599">MSGRHATAAPPALHIGQLRFVTDRALGDGRARALGERFAEELGTALAQAGASDRMDIGELVVEAGGDQLDDRALPRLAAAVARRILERVPD</sequence>
<dbReference type="AlphaFoldDB" id="A0A0E3Z3L9"/>
<accession>A0A0E3Z3L9</accession>
<evidence type="ECO:0000313" key="1">
    <source>
        <dbReference type="EMBL" id="AKC86783.1"/>
    </source>
</evidence>
<evidence type="ECO:0000313" key="2">
    <source>
        <dbReference type="Proteomes" id="UP000033067"/>
    </source>
</evidence>
<dbReference type="Proteomes" id="UP000033067">
    <property type="component" value="Chromosome"/>
</dbReference>
<name>A0A0E3Z3L9_9GAMM</name>
<gene>
    <name evidence="1" type="ORF">WQ53_08445</name>
</gene>
<protein>
    <submittedName>
        <fullName evidence="1">Uncharacterized protein</fullName>
    </submittedName>
</protein>
<reference evidence="1 2" key="1">
    <citation type="journal article" date="2015" name="Genome Announc.">
        <title>Complete Genome Sequence of Pseudoxanthomonas suwonensis Strain J1, a Cellulose-Degrading Bacterium Isolated from Leaf- and Wood-Enriched Soil.</title>
        <authorList>
            <person name="Hou L."/>
            <person name="Jiang J."/>
            <person name="Xu Z."/>
            <person name="Zhou Y."/>
            <person name="Leung F.C."/>
        </authorList>
    </citation>
    <scope>NUCLEOTIDE SEQUENCE [LARGE SCALE GENOMIC DNA]</scope>
    <source>
        <strain evidence="1 2">J1</strain>
    </source>
</reference>
<keyword evidence="2" id="KW-1185">Reference proteome</keyword>
<dbReference type="RefSeq" id="WP_052631756.1">
    <property type="nucleotide sequence ID" value="NZ_CP011144.1"/>
</dbReference>
<dbReference type="EMBL" id="CP011144">
    <property type="protein sequence ID" value="AKC86783.1"/>
    <property type="molecule type" value="Genomic_DNA"/>
</dbReference>
<proteinExistence type="predicted"/>
<dbReference type="KEGG" id="psuw:WQ53_08445"/>
<organism evidence="1 2">
    <name type="scientific">Pseudoxanthomonas suwonensis</name>
    <dbReference type="NCBI Taxonomy" id="314722"/>
    <lineage>
        <taxon>Bacteria</taxon>
        <taxon>Pseudomonadati</taxon>
        <taxon>Pseudomonadota</taxon>
        <taxon>Gammaproteobacteria</taxon>
        <taxon>Lysobacterales</taxon>
        <taxon>Lysobacteraceae</taxon>
        <taxon>Pseudoxanthomonas</taxon>
    </lineage>
</organism>
<dbReference type="PATRIC" id="fig|314722.6.peg.1817"/>